<dbReference type="InterPro" id="IPR011990">
    <property type="entry name" value="TPR-like_helical_dom_sf"/>
</dbReference>
<keyword evidence="2" id="KW-0507">mRNA processing</keyword>
<dbReference type="PANTHER" id="PTHR17204">
    <property type="entry name" value="PRE-MRNA PROCESSING PROTEIN PRP39-RELATED"/>
    <property type="match status" value="1"/>
</dbReference>
<keyword evidence="4" id="KW-0508">mRNA splicing</keyword>
<reference evidence="6 7" key="1">
    <citation type="submission" date="2017-12" db="EMBL/GenBank/DDBJ databases">
        <title>High-resolution comparative analysis of great ape genomes.</title>
        <authorList>
            <person name="Pollen A."/>
            <person name="Hastie A."/>
            <person name="Hormozdiari F."/>
            <person name="Dougherty M."/>
            <person name="Liu R."/>
            <person name="Chaisson M."/>
            <person name="Hoppe E."/>
            <person name="Hill C."/>
            <person name="Pang A."/>
            <person name="Hillier L."/>
            <person name="Baker C."/>
            <person name="Armstrong J."/>
            <person name="Shendure J."/>
            <person name="Paten B."/>
            <person name="Wilson R."/>
            <person name="Chao H."/>
            <person name="Schneider V."/>
            <person name="Ventura M."/>
            <person name="Kronenberg Z."/>
            <person name="Murali S."/>
            <person name="Gordon D."/>
            <person name="Cantsilieris S."/>
            <person name="Munson K."/>
            <person name="Nelson B."/>
            <person name="Raja A."/>
            <person name="Underwood J."/>
            <person name="Diekhans M."/>
            <person name="Fiddes I."/>
            <person name="Haussler D."/>
            <person name="Eichler E."/>
        </authorList>
    </citation>
    <scope>NUCLEOTIDE SEQUENCE [LARGE SCALE GENOMIC DNA]</scope>
    <source>
        <strain evidence="6">Yerkes chimp pedigree #C0471</strain>
    </source>
</reference>
<gene>
    <name evidence="6" type="ORF">CK820_G0020539</name>
</gene>
<evidence type="ECO:0000313" key="6">
    <source>
        <dbReference type="EMBL" id="PNI59307.1"/>
    </source>
</evidence>
<name>A0A2J8MIH4_PANTR</name>
<evidence type="ECO:0000256" key="3">
    <source>
        <dbReference type="ARBA" id="ARBA00022737"/>
    </source>
</evidence>
<evidence type="ECO:0000256" key="1">
    <source>
        <dbReference type="ARBA" id="ARBA00004123"/>
    </source>
</evidence>
<comment type="caution">
    <text evidence="6">The sequence shown here is derived from an EMBL/GenBank/DDBJ whole genome shotgun (WGS) entry which is preliminary data.</text>
</comment>
<comment type="subcellular location">
    <subcellularLocation>
        <location evidence="1">Nucleus</location>
    </subcellularLocation>
</comment>
<evidence type="ECO:0000256" key="5">
    <source>
        <dbReference type="ARBA" id="ARBA00023242"/>
    </source>
</evidence>
<keyword evidence="3" id="KW-0677">Repeat</keyword>
<dbReference type="EMBL" id="NBAG03000256">
    <property type="protein sequence ID" value="PNI59307.1"/>
    <property type="molecule type" value="Genomic_DNA"/>
</dbReference>
<feature type="non-terminal residue" evidence="6">
    <location>
        <position position="1"/>
    </location>
</feature>
<accession>A0A2J8MIH4</accession>
<dbReference type="Proteomes" id="UP000236370">
    <property type="component" value="Unassembled WGS sequence"/>
</dbReference>
<evidence type="ECO:0000256" key="4">
    <source>
        <dbReference type="ARBA" id="ARBA00023187"/>
    </source>
</evidence>
<dbReference type="SUPFAM" id="SSF48452">
    <property type="entry name" value="TPR-like"/>
    <property type="match status" value="1"/>
</dbReference>
<proteinExistence type="predicted"/>
<dbReference type="GO" id="GO:0006397">
    <property type="term" value="P:mRNA processing"/>
    <property type="evidence" value="ECO:0007669"/>
    <property type="project" value="UniProtKB-KW"/>
</dbReference>
<dbReference type="Gene3D" id="1.25.40.10">
    <property type="entry name" value="Tetratricopeptide repeat domain"/>
    <property type="match status" value="1"/>
</dbReference>
<dbReference type="GO" id="GO:0008380">
    <property type="term" value="P:RNA splicing"/>
    <property type="evidence" value="ECO:0007669"/>
    <property type="project" value="UniProtKB-KW"/>
</dbReference>
<evidence type="ECO:0000313" key="7">
    <source>
        <dbReference type="Proteomes" id="UP000236370"/>
    </source>
</evidence>
<protein>
    <submittedName>
        <fullName evidence="6">PRPF39 isoform 10</fullName>
    </submittedName>
</protein>
<dbReference type="PANTHER" id="PTHR17204:SF5">
    <property type="entry name" value="PRE-MRNA-PROCESSING FACTOR 39"/>
    <property type="match status" value="1"/>
</dbReference>
<organism evidence="6 7">
    <name type="scientific">Pan troglodytes</name>
    <name type="common">Chimpanzee</name>
    <dbReference type="NCBI Taxonomy" id="9598"/>
    <lineage>
        <taxon>Eukaryota</taxon>
        <taxon>Metazoa</taxon>
        <taxon>Chordata</taxon>
        <taxon>Craniata</taxon>
        <taxon>Vertebrata</taxon>
        <taxon>Euteleostomi</taxon>
        <taxon>Mammalia</taxon>
        <taxon>Eutheria</taxon>
        <taxon>Euarchontoglires</taxon>
        <taxon>Primates</taxon>
        <taxon>Haplorrhini</taxon>
        <taxon>Catarrhini</taxon>
        <taxon>Hominidae</taxon>
        <taxon>Pan</taxon>
    </lineage>
</organism>
<dbReference type="AlphaFoldDB" id="A0A2J8MIH4"/>
<evidence type="ECO:0000256" key="2">
    <source>
        <dbReference type="ARBA" id="ARBA00022664"/>
    </source>
</evidence>
<dbReference type="Pfam" id="PF23240">
    <property type="entry name" value="HAT_PRP39_N"/>
    <property type="match status" value="1"/>
</dbReference>
<sequence length="89" mass="10377">AIPLSVDLWIHYINFLKETLDPGDPETNNTIRGTFEHAVLAAGTDFRSDRLWEMYINWENEQGNLREVTAIYDRILGIPTQLYSHHFQS</sequence>
<dbReference type="GO" id="GO:0005634">
    <property type="term" value="C:nucleus"/>
    <property type="evidence" value="ECO:0007669"/>
    <property type="project" value="UniProtKB-SubCell"/>
</dbReference>
<keyword evidence="5" id="KW-0539">Nucleus</keyword>